<proteinExistence type="predicted"/>
<dbReference type="EMBL" id="JAMSLR010000013">
    <property type="protein sequence ID" value="MCM8750266.1"/>
    <property type="molecule type" value="Genomic_DNA"/>
</dbReference>
<sequence length="463" mass="50778">MAEESELLLAQVWNAQWLAPELRTSEGHTLRVVYRGVWTHAEGPDFTGALLELDGRLVSGDVELHRRASDWLAHGHHLDPAYDRVTLHVVLEDDLGQPVRRRTGERVPTLVLSTCLPGPLASFPALSGLRPLGAIGFDYCAPQVAAAAPERLIQVWEAAGDARLADKVARIAARLALEPPAQTLYWLLLDALGYSRNREGMRAIAERLPYDHLDSRVAGRSTDERWRRAAGLLLGVAGFLPLSPADQELAGLSPREARAVEQAWQAHGGAWRGLELAPTAWRLHRQRPANHPLRRLLALAWLLARDDQGLLPALLSRLLQPDAALALRSWLARDNPYLGQDRAHEIVVNVVAPFALAYGEAVQQEELVCAAGELWARLPAGRGNAIVRRTAEQICGPHRLRVPTARAEQGLLHLYYAGCRQLRCYECPIAHLALAWGRGSDDGAAVRNADQAERAGPPGDPPS</sequence>
<dbReference type="RefSeq" id="WP_284058054.1">
    <property type="nucleotide sequence ID" value="NZ_JAMSLR010000013.1"/>
</dbReference>
<organism evidence="1 2">
    <name type="scientific">Thermalbibacter longus</name>
    <dbReference type="NCBI Taxonomy" id="2951981"/>
    <lineage>
        <taxon>Bacteria</taxon>
        <taxon>Pseudomonadati</taxon>
        <taxon>Thermomicrobiota</taxon>
        <taxon>Thermomicrobia</taxon>
        <taxon>Thermomicrobiales</taxon>
        <taxon>Thermomicrobiaceae</taxon>
        <taxon>Thermalbibacter</taxon>
    </lineage>
</organism>
<dbReference type="Pfam" id="PF11013">
    <property type="entry name" value="DUF2851"/>
    <property type="match status" value="1"/>
</dbReference>
<dbReference type="Proteomes" id="UP001165306">
    <property type="component" value="Unassembled WGS sequence"/>
</dbReference>
<reference evidence="1" key="1">
    <citation type="submission" date="2022-06" db="EMBL/GenBank/DDBJ databases">
        <title>CFH 74404 Thermomicrobiaceae sp.</title>
        <authorList>
            <person name="Ming H."/>
            <person name="Li W.-J."/>
            <person name="Zhao Z."/>
        </authorList>
    </citation>
    <scope>NUCLEOTIDE SEQUENCE</scope>
    <source>
        <strain evidence="1">CFH 74404</strain>
    </source>
</reference>
<dbReference type="AlphaFoldDB" id="A0AA41WC32"/>
<comment type="caution">
    <text evidence="1">The sequence shown here is derived from an EMBL/GenBank/DDBJ whole genome shotgun (WGS) entry which is preliminary data.</text>
</comment>
<keyword evidence="2" id="KW-1185">Reference proteome</keyword>
<evidence type="ECO:0000313" key="1">
    <source>
        <dbReference type="EMBL" id="MCM8750266.1"/>
    </source>
</evidence>
<dbReference type="InterPro" id="IPR021272">
    <property type="entry name" value="DUF2851"/>
</dbReference>
<evidence type="ECO:0000313" key="2">
    <source>
        <dbReference type="Proteomes" id="UP001165306"/>
    </source>
</evidence>
<name>A0AA41WC32_9BACT</name>
<protein>
    <submittedName>
        <fullName evidence="1">DUF2851 family protein</fullName>
    </submittedName>
</protein>
<accession>A0AA41WC32</accession>
<gene>
    <name evidence="1" type="ORF">NET02_14020</name>
</gene>